<dbReference type="GO" id="GO:0042023">
    <property type="term" value="P:DNA endoreduplication"/>
    <property type="evidence" value="ECO:0007669"/>
    <property type="project" value="InterPro"/>
</dbReference>
<feature type="region of interest" description="Disordered" evidence="1">
    <location>
        <begin position="1"/>
        <end position="20"/>
    </location>
</feature>
<dbReference type="PANTHER" id="PTHR35698:SF2">
    <property type="entry name" value="DNA-BINDING PROTEIN RHL1"/>
    <property type="match status" value="1"/>
</dbReference>
<comment type="caution">
    <text evidence="2">The sequence shown here is derived from an EMBL/GenBank/DDBJ whole genome shotgun (WGS) entry which is preliminary data.</text>
</comment>
<feature type="compositionally biased region" description="Acidic residues" evidence="1">
    <location>
        <begin position="437"/>
        <end position="451"/>
    </location>
</feature>
<feature type="compositionally biased region" description="Polar residues" evidence="1">
    <location>
        <begin position="358"/>
        <end position="368"/>
    </location>
</feature>
<dbReference type="EMBL" id="JAYMYR010000005">
    <property type="protein sequence ID" value="KAK7364181.1"/>
    <property type="molecule type" value="Genomic_DNA"/>
</dbReference>
<keyword evidence="3" id="KW-1185">Reference proteome</keyword>
<evidence type="ECO:0000313" key="3">
    <source>
        <dbReference type="Proteomes" id="UP001374584"/>
    </source>
</evidence>
<feature type="compositionally biased region" description="Basic and acidic residues" evidence="1">
    <location>
        <begin position="376"/>
        <end position="385"/>
    </location>
</feature>
<feature type="region of interest" description="Disordered" evidence="1">
    <location>
        <begin position="427"/>
        <end position="467"/>
    </location>
</feature>
<feature type="region of interest" description="Disordered" evidence="1">
    <location>
        <begin position="194"/>
        <end position="271"/>
    </location>
</feature>
<sequence>MARGKAKKKEEEDTEVINPGTLERKRLKSLAISNNILSETPASSSVHLNPSSVVVKHHGKDIIKKSQRKSSRYLFSFPGLIAPLAGGKIGDLKDLGTKNPVLYLDFPQGQMKLFGTIVYPKNRYLTLQFPKGGKSVMCEDYFDNMIVFSDAWWIGRKDENPEEAKLDFPKELYEGHQAEYDFKGGAGAASVVNQGVPRTRIQRAEPESPKTESPKTPSTNELSDSEINFEDTKELGPSRHSTRTAGKSYKFAEISSGDDSGKNSPDLSDHEEKVVEVDTAIQKKTVVFDLDNEDDAPVHQLNQENKESAGRSKYKEVPASVSASTEVKSSNHGSLVQATISTLFKKVDENKTTRNSRKSPSSKASGQKLQPAGSKRKIDLDEGPKKRGRKTKDKNPGGEYSSFFLHIFVFWRPLCLLTIFSKPVTYGKKTKAKSKESDDEDDDHEDDDIEEFSNASEDNGSDEDWTA</sequence>
<name>A0AAN9N1Z7_PHACN</name>
<dbReference type="InterPro" id="IPR038859">
    <property type="entry name" value="RHL1"/>
</dbReference>
<feature type="compositionally biased region" description="Basic and acidic residues" evidence="1">
    <location>
        <begin position="202"/>
        <end position="213"/>
    </location>
</feature>
<protein>
    <recommendedName>
        <fullName evidence="4">DNA-binding protein RHL1</fullName>
    </recommendedName>
</protein>
<feature type="region of interest" description="Disordered" evidence="1">
    <location>
        <begin position="347"/>
        <end position="396"/>
    </location>
</feature>
<evidence type="ECO:0000256" key="1">
    <source>
        <dbReference type="SAM" id="MobiDB-lite"/>
    </source>
</evidence>
<reference evidence="2 3" key="1">
    <citation type="submission" date="2024-01" db="EMBL/GenBank/DDBJ databases">
        <title>The genomes of 5 underutilized Papilionoideae crops provide insights into root nodulation and disease resistanc.</title>
        <authorList>
            <person name="Jiang F."/>
        </authorList>
    </citation>
    <scope>NUCLEOTIDE SEQUENCE [LARGE SCALE GENOMIC DNA]</scope>
    <source>
        <strain evidence="2">JINMINGXINNONG_FW02</strain>
        <tissue evidence="2">Leaves</tissue>
    </source>
</reference>
<organism evidence="2 3">
    <name type="scientific">Phaseolus coccineus</name>
    <name type="common">Scarlet runner bean</name>
    <name type="synonym">Phaseolus multiflorus</name>
    <dbReference type="NCBI Taxonomy" id="3886"/>
    <lineage>
        <taxon>Eukaryota</taxon>
        <taxon>Viridiplantae</taxon>
        <taxon>Streptophyta</taxon>
        <taxon>Embryophyta</taxon>
        <taxon>Tracheophyta</taxon>
        <taxon>Spermatophyta</taxon>
        <taxon>Magnoliopsida</taxon>
        <taxon>eudicotyledons</taxon>
        <taxon>Gunneridae</taxon>
        <taxon>Pentapetalae</taxon>
        <taxon>rosids</taxon>
        <taxon>fabids</taxon>
        <taxon>Fabales</taxon>
        <taxon>Fabaceae</taxon>
        <taxon>Papilionoideae</taxon>
        <taxon>50 kb inversion clade</taxon>
        <taxon>NPAAA clade</taxon>
        <taxon>indigoferoid/millettioid clade</taxon>
        <taxon>Phaseoleae</taxon>
        <taxon>Phaseolus</taxon>
    </lineage>
</organism>
<evidence type="ECO:0008006" key="4">
    <source>
        <dbReference type="Google" id="ProtNLM"/>
    </source>
</evidence>
<accession>A0AAN9N1Z7</accession>
<proteinExistence type="predicted"/>
<dbReference type="PANTHER" id="PTHR35698">
    <property type="entry name" value="DNA-BINDING PROTEIN RHL1"/>
    <property type="match status" value="1"/>
</dbReference>
<dbReference type="AlphaFoldDB" id="A0AAN9N1Z7"/>
<gene>
    <name evidence="2" type="ORF">VNO80_12658</name>
</gene>
<dbReference type="Proteomes" id="UP001374584">
    <property type="component" value="Unassembled WGS sequence"/>
</dbReference>
<evidence type="ECO:0000313" key="2">
    <source>
        <dbReference type="EMBL" id="KAK7364181.1"/>
    </source>
</evidence>
<dbReference type="GO" id="GO:0003677">
    <property type="term" value="F:DNA binding"/>
    <property type="evidence" value="ECO:0007669"/>
    <property type="project" value="InterPro"/>
</dbReference>